<dbReference type="InterPro" id="IPR021109">
    <property type="entry name" value="Peptidase_aspartic_dom_sf"/>
</dbReference>
<dbReference type="AlphaFoldDB" id="A0A1E3J6X3"/>
<feature type="region of interest" description="Disordered" evidence="3">
    <location>
        <begin position="215"/>
        <end position="235"/>
    </location>
</feature>
<feature type="domain" description="CCHC-type" evidence="4">
    <location>
        <begin position="283"/>
        <end position="297"/>
    </location>
</feature>
<evidence type="ECO:0000256" key="3">
    <source>
        <dbReference type="SAM" id="MobiDB-lite"/>
    </source>
</evidence>
<dbReference type="PROSITE" id="PS50158">
    <property type="entry name" value="ZF_CCHC"/>
    <property type="match status" value="1"/>
</dbReference>
<evidence type="ECO:0000313" key="6">
    <source>
        <dbReference type="Proteomes" id="UP000094819"/>
    </source>
</evidence>
<evidence type="ECO:0000256" key="1">
    <source>
        <dbReference type="ARBA" id="ARBA00022664"/>
    </source>
</evidence>
<gene>
    <name evidence="5" type="ORF">L198_04309</name>
</gene>
<dbReference type="GO" id="GO:0006397">
    <property type="term" value="P:mRNA processing"/>
    <property type="evidence" value="ECO:0007669"/>
    <property type="project" value="UniProtKB-KW"/>
</dbReference>
<organism evidence="5 6">
    <name type="scientific">Cryptococcus wingfieldii CBS 7118</name>
    <dbReference type="NCBI Taxonomy" id="1295528"/>
    <lineage>
        <taxon>Eukaryota</taxon>
        <taxon>Fungi</taxon>
        <taxon>Dikarya</taxon>
        <taxon>Basidiomycota</taxon>
        <taxon>Agaricomycotina</taxon>
        <taxon>Tremellomycetes</taxon>
        <taxon>Tremellales</taxon>
        <taxon>Cryptococcaceae</taxon>
        <taxon>Cryptococcus</taxon>
    </lineage>
</organism>
<dbReference type="GO" id="GO:0003676">
    <property type="term" value="F:nucleic acid binding"/>
    <property type="evidence" value="ECO:0007669"/>
    <property type="project" value="InterPro"/>
</dbReference>
<feature type="compositionally biased region" description="Pro residues" evidence="3">
    <location>
        <begin position="221"/>
        <end position="233"/>
    </location>
</feature>
<keyword evidence="1" id="KW-0507">mRNA processing</keyword>
<keyword evidence="2" id="KW-0479">Metal-binding</keyword>
<reference evidence="5 6" key="1">
    <citation type="submission" date="2016-06" db="EMBL/GenBank/DDBJ databases">
        <title>Evolution of pathogenesis and genome organization in the Tremellales.</title>
        <authorList>
            <person name="Cuomo C."/>
            <person name="Litvintseva A."/>
            <person name="Heitman J."/>
            <person name="Chen Y."/>
            <person name="Sun S."/>
            <person name="Springer D."/>
            <person name="Dromer F."/>
            <person name="Young S."/>
            <person name="Zeng Q."/>
            <person name="Chapman S."/>
            <person name="Gujja S."/>
            <person name="Saif S."/>
            <person name="Birren B."/>
        </authorList>
    </citation>
    <scope>NUCLEOTIDE SEQUENCE [LARGE SCALE GENOMIC DNA]</scope>
    <source>
        <strain evidence="5 6">CBS 7118</strain>
    </source>
</reference>
<dbReference type="InterPro" id="IPR001878">
    <property type="entry name" value="Znf_CCHC"/>
</dbReference>
<keyword evidence="2" id="KW-0862">Zinc</keyword>
<protein>
    <recommendedName>
        <fullName evidence="4">CCHC-type domain-containing protein</fullName>
    </recommendedName>
</protein>
<dbReference type="GO" id="GO:0008270">
    <property type="term" value="F:zinc ion binding"/>
    <property type="evidence" value="ECO:0007669"/>
    <property type="project" value="UniProtKB-KW"/>
</dbReference>
<dbReference type="EMBL" id="AWGH01000012">
    <property type="protein sequence ID" value="ODN95691.1"/>
    <property type="molecule type" value="Genomic_DNA"/>
</dbReference>
<keyword evidence="2" id="KW-0863">Zinc-finger</keyword>
<proteinExistence type="predicted"/>
<evidence type="ECO:0000256" key="2">
    <source>
        <dbReference type="PROSITE-ProRule" id="PRU00047"/>
    </source>
</evidence>
<dbReference type="InterPro" id="IPR036875">
    <property type="entry name" value="Znf_CCHC_sf"/>
</dbReference>
<dbReference type="RefSeq" id="XP_019031356.1">
    <property type="nucleotide sequence ID" value="XM_019176428.1"/>
</dbReference>
<sequence>MFAAQQSTPSIQQQLLDLLARQQETPAPAPRTYSLLGRPRFISSTRQTDPFVITRHLLALEEHLARGKDTMKDIFYERWVIEECNHSISQVGQWLEWSREVGKTTVSFGQWSRAFKKKVLARDWVDQARHAIVQKRMEGKSGQNFDTFANLVRDYQHLLRDSDEPLAEMEVKRILAAGLDSPYLLRERDAPLYDIELMSETVDNCANQAIYQSQYTAPRPSSRPAPRPAPASPARPAQLNAISVMPSAPSAAEVHAWLDHTVRLPPGVDGTRARDYLRQRGLCFRCRQHGHISFGCPTTLQQVASLSPAPVHTAVPVQALANAPAPASLPSTPSSTNGSVPLLHVQARLSADGPSYQSLVDSGAAVNVVDKTLVEELGLEVREMPPIVTRMANSTFQI</sequence>
<dbReference type="Proteomes" id="UP000094819">
    <property type="component" value="Unassembled WGS sequence"/>
</dbReference>
<dbReference type="Gene3D" id="2.40.70.10">
    <property type="entry name" value="Acid Proteases"/>
    <property type="match status" value="1"/>
</dbReference>
<comment type="caution">
    <text evidence="5">The sequence shown here is derived from an EMBL/GenBank/DDBJ whole genome shotgun (WGS) entry which is preliminary data.</text>
</comment>
<accession>A0A1E3J6X3</accession>
<evidence type="ECO:0000259" key="4">
    <source>
        <dbReference type="PROSITE" id="PS50158"/>
    </source>
</evidence>
<dbReference type="GeneID" id="30193522"/>
<keyword evidence="6" id="KW-1185">Reference proteome</keyword>
<evidence type="ECO:0000313" key="5">
    <source>
        <dbReference type="EMBL" id="ODN95691.1"/>
    </source>
</evidence>
<dbReference type="SUPFAM" id="SSF57756">
    <property type="entry name" value="Retrovirus zinc finger-like domains"/>
    <property type="match status" value="1"/>
</dbReference>
<name>A0A1E3J6X3_9TREE</name>